<comment type="similarity">
    <text evidence="2">Belongs to the threonine aldolase family.</text>
</comment>
<dbReference type="PANTHER" id="PTHR48097:SF9">
    <property type="entry name" value="L-THREONINE ALDOLASE"/>
    <property type="match status" value="1"/>
</dbReference>
<evidence type="ECO:0000256" key="4">
    <source>
        <dbReference type="ARBA" id="ARBA00022898"/>
    </source>
</evidence>
<evidence type="ECO:0000256" key="3">
    <source>
        <dbReference type="ARBA" id="ARBA00011881"/>
    </source>
</evidence>
<dbReference type="Pfam" id="PF01212">
    <property type="entry name" value="Beta_elim_lyase"/>
    <property type="match status" value="1"/>
</dbReference>
<dbReference type="PANTHER" id="PTHR48097">
    <property type="entry name" value="L-THREONINE ALDOLASE-RELATED"/>
    <property type="match status" value="1"/>
</dbReference>
<dbReference type="RefSeq" id="WP_386663972.1">
    <property type="nucleotide sequence ID" value="NZ_JBHLTG010000001.1"/>
</dbReference>
<dbReference type="InterPro" id="IPR001597">
    <property type="entry name" value="ArAA_b-elim_lyase/Thr_aldolase"/>
</dbReference>
<evidence type="ECO:0000256" key="2">
    <source>
        <dbReference type="ARBA" id="ARBA00006966"/>
    </source>
</evidence>
<evidence type="ECO:0000313" key="8">
    <source>
        <dbReference type="Proteomes" id="UP001589896"/>
    </source>
</evidence>
<evidence type="ECO:0000256" key="5">
    <source>
        <dbReference type="SAM" id="SignalP"/>
    </source>
</evidence>
<gene>
    <name evidence="7" type="ORF">ACFFGH_00675</name>
</gene>
<feature type="domain" description="Aromatic amino acid beta-eliminating lyase/threonine aldolase" evidence="6">
    <location>
        <begin position="57"/>
        <end position="297"/>
    </location>
</feature>
<keyword evidence="4" id="KW-0663">Pyridoxal phosphate</keyword>
<proteinExistence type="inferred from homology"/>
<keyword evidence="8" id="KW-1185">Reference proteome</keyword>
<accession>A0ABV6RJ21</accession>
<dbReference type="InterPro" id="IPR015421">
    <property type="entry name" value="PyrdxlP-dep_Trfase_major"/>
</dbReference>
<reference evidence="7 8" key="1">
    <citation type="submission" date="2024-09" db="EMBL/GenBank/DDBJ databases">
        <authorList>
            <person name="Sun Q."/>
            <person name="Mori K."/>
        </authorList>
    </citation>
    <scope>NUCLEOTIDE SEQUENCE [LARGE SCALE GENOMIC DNA]</scope>
    <source>
        <strain evidence="7 8">KCTC 23076</strain>
    </source>
</reference>
<evidence type="ECO:0000313" key="7">
    <source>
        <dbReference type="EMBL" id="MFC0676362.1"/>
    </source>
</evidence>
<name>A0ABV6RJ21_9GAMM</name>
<comment type="subunit">
    <text evidence="3">Homotetramer.</text>
</comment>
<organism evidence="7 8">
    <name type="scientific">Lysobacter korlensis</name>
    <dbReference type="NCBI Taxonomy" id="553636"/>
    <lineage>
        <taxon>Bacteria</taxon>
        <taxon>Pseudomonadati</taxon>
        <taxon>Pseudomonadota</taxon>
        <taxon>Gammaproteobacteria</taxon>
        <taxon>Lysobacterales</taxon>
        <taxon>Lysobacteraceae</taxon>
        <taxon>Lysobacter</taxon>
    </lineage>
</organism>
<evidence type="ECO:0000256" key="1">
    <source>
        <dbReference type="ARBA" id="ARBA00001933"/>
    </source>
</evidence>
<comment type="caution">
    <text evidence="7">The sequence shown here is derived from an EMBL/GenBank/DDBJ whole genome shotgun (WGS) entry which is preliminary data.</text>
</comment>
<dbReference type="EMBL" id="JBHLTG010000001">
    <property type="protein sequence ID" value="MFC0676362.1"/>
    <property type="molecule type" value="Genomic_DNA"/>
</dbReference>
<protein>
    <submittedName>
        <fullName evidence="7">Threonine aldolase family protein</fullName>
    </submittedName>
</protein>
<feature type="signal peptide" evidence="5">
    <location>
        <begin position="1"/>
        <end position="22"/>
    </location>
</feature>
<dbReference type="Proteomes" id="UP001589896">
    <property type="component" value="Unassembled WGS sequence"/>
</dbReference>
<keyword evidence="5" id="KW-0732">Signal</keyword>
<dbReference type="InterPro" id="IPR006311">
    <property type="entry name" value="TAT_signal"/>
</dbReference>
<feature type="chain" id="PRO_5046201564" evidence="5">
    <location>
        <begin position="23"/>
        <end position="382"/>
    </location>
</feature>
<sequence>MDRRQFLAAGGLAAATPVLAHAFGAAGATADGSAPQAVNFVSDGLGLDPREYAAALQQAAATLTPDYYSRGGFITELEHAFAQRLGKQAALFVPTGTLANQLAVRKLAGTDRRVLVQAESHLYNDSGDCLQTLSGLNLIPLAAGRSTIALDEVKHWVERTASGRVETRVGVISIENPVRRRDHEMVDMRELERVCDYARTHGIRLHLDGARMFNLPLHSKRTLREHAALFDTVYVSLWKHFNGASGAILAGDKTFIDGLFHERRMFGGSLPQAWPQVALVPQHLQRYEDDYARAWQAAEQWLSQLTADRRFKAERVPNGTSRFYLTVSGVAPDAFAARLAERGIVLPPPHPDTGAFGLQLNPTILRTSPAALARAFVEAATG</sequence>
<dbReference type="InterPro" id="IPR015424">
    <property type="entry name" value="PyrdxlP-dep_Trfase"/>
</dbReference>
<dbReference type="SUPFAM" id="SSF53383">
    <property type="entry name" value="PLP-dependent transferases"/>
    <property type="match status" value="1"/>
</dbReference>
<dbReference type="Gene3D" id="3.40.640.10">
    <property type="entry name" value="Type I PLP-dependent aspartate aminotransferase-like (Major domain)"/>
    <property type="match status" value="1"/>
</dbReference>
<comment type="cofactor">
    <cofactor evidence="1">
        <name>pyridoxal 5'-phosphate</name>
        <dbReference type="ChEBI" id="CHEBI:597326"/>
    </cofactor>
</comment>
<evidence type="ECO:0000259" key="6">
    <source>
        <dbReference type="Pfam" id="PF01212"/>
    </source>
</evidence>
<dbReference type="PROSITE" id="PS51318">
    <property type="entry name" value="TAT"/>
    <property type="match status" value="1"/>
</dbReference>